<dbReference type="PANTHER" id="PTHR23028">
    <property type="entry name" value="ACETYLTRANSFERASE"/>
    <property type="match status" value="1"/>
</dbReference>
<feature type="transmembrane region" description="Helical" evidence="1">
    <location>
        <begin position="337"/>
        <end position="360"/>
    </location>
</feature>
<feature type="transmembrane region" description="Helical" evidence="1">
    <location>
        <begin position="53"/>
        <end position="78"/>
    </location>
</feature>
<feature type="transmembrane region" description="Helical" evidence="1">
    <location>
        <begin position="181"/>
        <end position="201"/>
    </location>
</feature>
<dbReference type="STRING" id="235985.SAMN05414137_10477"/>
<feature type="transmembrane region" description="Helical" evidence="1">
    <location>
        <begin position="307"/>
        <end position="331"/>
    </location>
</feature>
<name>A0A1H7KK66_STRJI</name>
<dbReference type="GO" id="GO:0016747">
    <property type="term" value="F:acyltransferase activity, transferring groups other than amino-acyl groups"/>
    <property type="evidence" value="ECO:0007669"/>
    <property type="project" value="InterPro"/>
</dbReference>
<dbReference type="GO" id="GO:0000271">
    <property type="term" value="P:polysaccharide biosynthetic process"/>
    <property type="evidence" value="ECO:0007669"/>
    <property type="project" value="TreeGrafter"/>
</dbReference>
<organism evidence="3 4">
    <name type="scientific">Streptacidiphilus jiangxiensis</name>
    <dbReference type="NCBI Taxonomy" id="235985"/>
    <lineage>
        <taxon>Bacteria</taxon>
        <taxon>Bacillati</taxon>
        <taxon>Actinomycetota</taxon>
        <taxon>Actinomycetes</taxon>
        <taxon>Kitasatosporales</taxon>
        <taxon>Streptomycetaceae</taxon>
        <taxon>Streptacidiphilus</taxon>
    </lineage>
</organism>
<evidence type="ECO:0000256" key="1">
    <source>
        <dbReference type="SAM" id="Phobius"/>
    </source>
</evidence>
<accession>A0A1H7KK66</accession>
<feature type="transmembrane region" description="Helical" evidence="1">
    <location>
        <begin position="248"/>
        <end position="266"/>
    </location>
</feature>
<dbReference type="InterPro" id="IPR002656">
    <property type="entry name" value="Acyl_transf_3_dom"/>
</dbReference>
<sequence length="418" mass="44600">MTTPTVPQARRVGQLPSLTGLRFLCALSVFFTHAWFVADIFAGAHAQQAVKAVLPLGMVGVSVFFVLSGFVLTLTAPAQESARLFWRRRAAKIYPNHLVVWALLLVFVLATGQAVTGGKGGAFPWLPALSNLLLVHAWLPGPGFTAGLNIVTWSLCVEVFCYLMFPWLLPRIRRIPAARLWIAAGATVLVVWSVAAIAAQFTGGRTVPGVGVNQWQFWIPYFFPLGRLPEFVLGMLLARILRERRVRVPGMALSGLAVVLALGAALPVLPFAFLPAAVTVVPVGALVLAAARADLEGRRSWLRRPGLVLLGEASFAFYVVHWPVIMVAHWAVGGGRWSTPVALAATGGFFVLAQLVALALHRGVELPAMARFARPRPRPHLAVAATAAATATATATAGTQAAPVAEVRVPAAGVPTRR</sequence>
<keyword evidence="3" id="KW-0012">Acyltransferase</keyword>
<dbReference type="GO" id="GO:0016020">
    <property type="term" value="C:membrane"/>
    <property type="evidence" value="ECO:0007669"/>
    <property type="project" value="TreeGrafter"/>
</dbReference>
<evidence type="ECO:0000313" key="3">
    <source>
        <dbReference type="EMBL" id="SEK86896.1"/>
    </source>
</evidence>
<dbReference type="Pfam" id="PF01757">
    <property type="entry name" value="Acyl_transf_3"/>
    <property type="match status" value="1"/>
</dbReference>
<keyword evidence="4" id="KW-1185">Reference proteome</keyword>
<reference evidence="4" key="1">
    <citation type="submission" date="2016-10" db="EMBL/GenBank/DDBJ databases">
        <authorList>
            <person name="Varghese N."/>
        </authorList>
    </citation>
    <scope>NUCLEOTIDE SEQUENCE [LARGE SCALE GENOMIC DNA]</scope>
    <source>
        <strain evidence="4">DSM 45096 / BCRC 16803 / CGMCC 4.1857 / CIP 109030 / JCM 12277 / KCTC 19219 / NBRC 100920 / 33214</strain>
    </source>
</reference>
<evidence type="ECO:0000259" key="2">
    <source>
        <dbReference type="Pfam" id="PF01757"/>
    </source>
</evidence>
<dbReference type="Proteomes" id="UP000183015">
    <property type="component" value="Unassembled WGS sequence"/>
</dbReference>
<dbReference type="OrthoDB" id="9796461at2"/>
<evidence type="ECO:0000313" key="4">
    <source>
        <dbReference type="Proteomes" id="UP000183015"/>
    </source>
</evidence>
<feature type="transmembrane region" description="Helical" evidence="1">
    <location>
        <begin position="151"/>
        <end position="169"/>
    </location>
</feature>
<dbReference type="PANTHER" id="PTHR23028:SF131">
    <property type="entry name" value="BLR2367 PROTEIN"/>
    <property type="match status" value="1"/>
</dbReference>
<keyword evidence="1" id="KW-1133">Transmembrane helix</keyword>
<protein>
    <submittedName>
        <fullName evidence="3">Peptidoglycan/LPS O-acetylase OafA/YrhL, contains acyltransferase and SGNH-hydrolase domains</fullName>
    </submittedName>
</protein>
<dbReference type="eggNOG" id="COG1835">
    <property type="taxonomic scope" value="Bacteria"/>
</dbReference>
<dbReference type="GO" id="GO:0016787">
    <property type="term" value="F:hydrolase activity"/>
    <property type="evidence" value="ECO:0007669"/>
    <property type="project" value="UniProtKB-KW"/>
</dbReference>
<dbReference type="InterPro" id="IPR050879">
    <property type="entry name" value="Acyltransferase_3"/>
</dbReference>
<feature type="transmembrane region" description="Helical" evidence="1">
    <location>
        <begin position="20"/>
        <end position="41"/>
    </location>
</feature>
<feature type="transmembrane region" description="Helical" evidence="1">
    <location>
        <begin position="98"/>
        <end position="115"/>
    </location>
</feature>
<proteinExistence type="predicted"/>
<keyword evidence="3" id="KW-0808">Transferase</keyword>
<keyword evidence="1" id="KW-0472">Membrane</keyword>
<dbReference type="EMBL" id="FOAZ01000004">
    <property type="protein sequence ID" value="SEK86896.1"/>
    <property type="molecule type" value="Genomic_DNA"/>
</dbReference>
<feature type="transmembrane region" description="Helical" evidence="1">
    <location>
        <begin position="272"/>
        <end position="295"/>
    </location>
</feature>
<gene>
    <name evidence="3" type="ORF">SAMN05414137_10477</name>
</gene>
<keyword evidence="1" id="KW-0812">Transmembrane</keyword>
<feature type="transmembrane region" description="Helical" evidence="1">
    <location>
        <begin position="221"/>
        <end position="241"/>
    </location>
</feature>
<dbReference type="RefSeq" id="WP_042441847.1">
    <property type="nucleotide sequence ID" value="NZ_BBPN01000001.1"/>
</dbReference>
<keyword evidence="3" id="KW-0378">Hydrolase</keyword>
<feature type="domain" description="Acyltransferase 3" evidence="2">
    <location>
        <begin position="17"/>
        <end position="353"/>
    </location>
</feature>
<dbReference type="AlphaFoldDB" id="A0A1H7KK66"/>